<sequence>MRAALLWTISDFPGLGNLSGWNVHTGLACPSCNFDATEVRLNHGKKSCFMGHRRFLPLNHRFRKDKQQFNGDIESRIPPITPTGSTVLQQIQDIEITLGKKLDHLGRKRGRGEVHQWKKRSIFFELPYWEYLFLRHNLDVMHIEKNVLDNVVFTLLDDKGKSKDNLSARKDLQELGIRSKLWPDQSGKYLPACFTMTNEEKDVFLDILKSLKLPDGYSSNISNCVDLNQRKLMGLKSHDCHILMGQLLSIALRNVLPQEVAFVVTELCQFFREICSKVIDIIYLDKLQEHIALTLCHLEMVFPPSFFTVMVHLTVHLTEEVKLGGPVQFRWMYHIERILGHFKSLVRNQARPEDSICEQYIAEECLNFSSMYLNGIETRFNRIGRVDDRPMVENSLGSDSQIPLAFPLVGRFVGASRLDTLSNLEWQQAHRYILFNCSFLDEYRERFKNELRRSQLRRRRRGNQINIDRHVHLHFGKWLKERVGKNEIPGLSSDIHCLAHGPSDKVLKFSAFNINGFKFRTLERDQDLKTQNSGVFVSAETISYASSSDVNPRAGDVSYYGKLVEIIELNYYDTFRVVLFKCKWADTRDSRGYRKDDFGYEAVNFSRSIHSGDGEEDEPYVLASQAKLVYYVDDPLEKGWSIAVKVQPRDLYDMGDLDAPNVIIEDSPTQSPILNCDNISSITLVRQFENLDNSYAPSDLDTNMENEDFFAPPPLGPELAGGKWKVHVIDDDGKITEENIIGKQVWSMQKRRVIVEFNRNGQPIKDSGGLLGSWLGSLSYDLNILPINYTDWRNIPQYRKEMAWTIIQEKESGVEPSRGEMFIASRTRSDGSMICEEARLCADQIKDIMNLPGQTSSNDAITQVFGPEHSGRVRCVGHGPAPSKYFSSLGSTTEIAEIKSTIKNLADKVDIIASALHKALTCNQFQVNETSGTDENIFRNIHNATKKRKHQDLHKDLSPVVQTTPRAKILLPPLISFQVNHFSSFCRLCLSPDLNTSSSMKETDDVSQGSPARERETSSDQDLSKTETILPVSLDLKLNDSFNDDDTKGTKCKSNPRVFSCNYCRRKFYSSQALGGHQNAHKRERTMAKRAMHMGRMFGHHHHRPYTYTSSSLGMQAHSGVLHHPHQPPPLARFHHQGYFGNTVPVFFDYDDGSDFYWPGSFRQVVEAPVVAAVTESGLDLNSAAANASVVDNNNSSRPDLTLRL</sequence>
<dbReference type="Pfam" id="PF13960">
    <property type="entry name" value="DUF4218"/>
    <property type="match status" value="1"/>
</dbReference>
<dbReference type="GO" id="GO:0008270">
    <property type="term" value="F:zinc ion binding"/>
    <property type="evidence" value="ECO:0007669"/>
    <property type="project" value="UniProtKB-KW"/>
</dbReference>
<evidence type="ECO:0000256" key="1">
    <source>
        <dbReference type="ARBA" id="ARBA00004123"/>
    </source>
</evidence>
<gene>
    <name evidence="9" type="ORF">MERR_LOCUS10881</name>
</gene>
<keyword evidence="3 6" id="KW-0863">Zinc-finger</keyword>
<evidence type="ECO:0000256" key="3">
    <source>
        <dbReference type="ARBA" id="ARBA00022771"/>
    </source>
</evidence>
<dbReference type="InterPro" id="IPR036236">
    <property type="entry name" value="Znf_C2H2_sf"/>
</dbReference>
<keyword evidence="2" id="KW-0479">Metal-binding</keyword>
<dbReference type="PANTHER" id="PTHR48258">
    <property type="entry name" value="DUF4218 DOMAIN-CONTAINING PROTEIN-RELATED"/>
    <property type="match status" value="1"/>
</dbReference>
<dbReference type="InterPro" id="IPR004252">
    <property type="entry name" value="Probable_transposase_24"/>
</dbReference>
<reference evidence="9" key="1">
    <citation type="submission" date="2020-01" db="EMBL/GenBank/DDBJ databases">
        <authorList>
            <person name="Mishra B."/>
        </authorList>
    </citation>
    <scope>NUCLEOTIDE SEQUENCE [LARGE SCALE GENOMIC DNA]</scope>
</reference>
<keyword evidence="10" id="KW-1185">Reference proteome</keyword>
<dbReference type="OrthoDB" id="1100107at2759"/>
<dbReference type="InterPro" id="IPR004242">
    <property type="entry name" value="Transposase_21"/>
</dbReference>
<dbReference type="FunFam" id="3.30.160.60:FF:001366">
    <property type="entry name" value="Zinc finger protein 2"/>
    <property type="match status" value="1"/>
</dbReference>
<dbReference type="Pfam" id="PF02992">
    <property type="entry name" value="Transposase_21"/>
    <property type="match status" value="1"/>
</dbReference>
<evidence type="ECO:0000256" key="5">
    <source>
        <dbReference type="ARBA" id="ARBA00023242"/>
    </source>
</evidence>
<dbReference type="GO" id="GO:0005634">
    <property type="term" value="C:nucleus"/>
    <property type="evidence" value="ECO:0007669"/>
    <property type="project" value="UniProtKB-SubCell"/>
</dbReference>
<dbReference type="Pfam" id="PF13952">
    <property type="entry name" value="DUF4216"/>
    <property type="match status" value="1"/>
</dbReference>
<feature type="region of interest" description="Disordered" evidence="7">
    <location>
        <begin position="997"/>
        <end position="1026"/>
    </location>
</feature>
<dbReference type="InterPro" id="IPR013087">
    <property type="entry name" value="Znf_C2H2_type"/>
</dbReference>
<protein>
    <recommendedName>
        <fullName evidence="8">C2H2-type domain-containing protein</fullName>
    </recommendedName>
</protein>
<evidence type="ECO:0000256" key="4">
    <source>
        <dbReference type="ARBA" id="ARBA00022833"/>
    </source>
</evidence>
<proteinExistence type="predicted"/>
<dbReference type="AlphaFoldDB" id="A0A6D2I5P6"/>
<evidence type="ECO:0000256" key="7">
    <source>
        <dbReference type="SAM" id="MobiDB-lite"/>
    </source>
</evidence>
<evidence type="ECO:0000256" key="6">
    <source>
        <dbReference type="PROSITE-ProRule" id="PRU00042"/>
    </source>
</evidence>
<comment type="subcellular location">
    <subcellularLocation>
        <location evidence="1">Nucleus</location>
    </subcellularLocation>
</comment>
<dbReference type="InterPro" id="IPR025452">
    <property type="entry name" value="DUF4218"/>
</dbReference>
<accession>A0A6D2I5P6</accession>
<feature type="compositionally biased region" description="Polar residues" evidence="7">
    <location>
        <begin position="997"/>
        <end position="1010"/>
    </location>
</feature>
<feature type="compositionally biased region" description="Basic and acidic residues" evidence="7">
    <location>
        <begin position="1012"/>
        <end position="1025"/>
    </location>
</feature>
<dbReference type="EMBL" id="CACVBM020000799">
    <property type="protein sequence ID" value="CAA7023646.1"/>
    <property type="molecule type" value="Genomic_DNA"/>
</dbReference>
<organism evidence="9 10">
    <name type="scientific">Microthlaspi erraticum</name>
    <dbReference type="NCBI Taxonomy" id="1685480"/>
    <lineage>
        <taxon>Eukaryota</taxon>
        <taxon>Viridiplantae</taxon>
        <taxon>Streptophyta</taxon>
        <taxon>Embryophyta</taxon>
        <taxon>Tracheophyta</taxon>
        <taxon>Spermatophyta</taxon>
        <taxon>Magnoliopsida</taxon>
        <taxon>eudicotyledons</taxon>
        <taxon>Gunneridae</taxon>
        <taxon>Pentapetalae</taxon>
        <taxon>rosids</taxon>
        <taxon>malvids</taxon>
        <taxon>Brassicales</taxon>
        <taxon>Brassicaceae</taxon>
        <taxon>Coluteocarpeae</taxon>
        <taxon>Microthlaspi</taxon>
    </lineage>
</organism>
<dbReference type="InterPro" id="IPR025312">
    <property type="entry name" value="DUF4216"/>
</dbReference>
<dbReference type="Proteomes" id="UP000467841">
    <property type="component" value="Unassembled WGS sequence"/>
</dbReference>
<evidence type="ECO:0000259" key="8">
    <source>
        <dbReference type="PROSITE" id="PS50157"/>
    </source>
</evidence>
<dbReference type="PROSITE" id="PS50157">
    <property type="entry name" value="ZINC_FINGER_C2H2_2"/>
    <property type="match status" value="1"/>
</dbReference>
<feature type="domain" description="C2H2-type" evidence="8">
    <location>
        <begin position="1059"/>
        <end position="1086"/>
    </location>
</feature>
<dbReference type="SUPFAM" id="SSF57667">
    <property type="entry name" value="beta-beta-alpha zinc fingers"/>
    <property type="match status" value="1"/>
</dbReference>
<dbReference type="PROSITE" id="PS51257">
    <property type="entry name" value="PROKAR_LIPOPROTEIN"/>
    <property type="match status" value="1"/>
</dbReference>
<dbReference type="PANTHER" id="PTHR48258:SF15">
    <property type="entry name" value="OS02G0543900 PROTEIN"/>
    <property type="match status" value="1"/>
</dbReference>
<evidence type="ECO:0000313" key="10">
    <source>
        <dbReference type="Proteomes" id="UP000467841"/>
    </source>
</evidence>
<comment type="caution">
    <text evidence="9">The sequence shown here is derived from an EMBL/GenBank/DDBJ whole genome shotgun (WGS) entry which is preliminary data.</text>
</comment>
<name>A0A6D2I5P6_9BRAS</name>
<dbReference type="Pfam" id="PF03004">
    <property type="entry name" value="Transposase_24"/>
    <property type="match status" value="1"/>
</dbReference>
<evidence type="ECO:0000313" key="9">
    <source>
        <dbReference type="EMBL" id="CAA7023646.1"/>
    </source>
</evidence>
<evidence type="ECO:0000256" key="2">
    <source>
        <dbReference type="ARBA" id="ARBA00022723"/>
    </source>
</evidence>
<keyword evidence="4" id="KW-0862">Zinc</keyword>
<dbReference type="PROSITE" id="PS00028">
    <property type="entry name" value="ZINC_FINGER_C2H2_1"/>
    <property type="match status" value="1"/>
</dbReference>
<keyword evidence="5" id="KW-0539">Nucleus</keyword>